<feature type="region of interest" description="Disordered" evidence="1">
    <location>
        <begin position="1"/>
        <end position="94"/>
    </location>
</feature>
<organism evidence="2 3">
    <name type="scientific">Trichosporon asahii var. asahii (strain CBS 8904)</name>
    <name type="common">Yeast</name>
    <dbReference type="NCBI Taxonomy" id="1220162"/>
    <lineage>
        <taxon>Eukaryota</taxon>
        <taxon>Fungi</taxon>
        <taxon>Dikarya</taxon>
        <taxon>Basidiomycota</taxon>
        <taxon>Agaricomycotina</taxon>
        <taxon>Tremellomycetes</taxon>
        <taxon>Trichosporonales</taxon>
        <taxon>Trichosporonaceae</taxon>
        <taxon>Trichosporon</taxon>
    </lineage>
</organism>
<keyword evidence="3" id="KW-1185">Reference proteome</keyword>
<feature type="region of interest" description="Disordered" evidence="1">
    <location>
        <begin position="255"/>
        <end position="276"/>
    </location>
</feature>
<reference evidence="2 3" key="1">
    <citation type="journal article" date="2012" name="Eukaryot. Cell">
        <title>Genome sequence of the Trichosporon asahii environmental strain CBS 8904.</title>
        <authorList>
            <person name="Yang R.Y."/>
            <person name="Li H.T."/>
            <person name="Zhu H."/>
            <person name="Zhou G.P."/>
            <person name="Wang M."/>
            <person name="Wang L."/>
        </authorList>
    </citation>
    <scope>NUCLEOTIDE SEQUENCE [LARGE SCALE GENOMIC DNA]</scope>
    <source>
        <strain evidence="2 3">CBS 8904</strain>
    </source>
</reference>
<accession>K1WHA2</accession>
<dbReference type="InParanoid" id="K1WHA2"/>
<dbReference type="HOGENOM" id="CLU_1008975_0_0_1"/>
<dbReference type="AlphaFoldDB" id="K1WHA2"/>
<protein>
    <submittedName>
        <fullName evidence="2">Uncharacterized protein</fullName>
    </submittedName>
</protein>
<gene>
    <name evidence="2" type="ORF">A1Q2_04864</name>
</gene>
<evidence type="ECO:0000313" key="2">
    <source>
        <dbReference type="EMBL" id="EKD00854.1"/>
    </source>
</evidence>
<dbReference type="Proteomes" id="UP000006757">
    <property type="component" value="Unassembled WGS sequence"/>
</dbReference>
<evidence type="ECO:0000313" key="3">
    <source>
        <dbReference type="Proteomes" id="UP000006757"/>
    </source>
</evidence>
<feature type="compositionally biased region" description="Polar residues" evidence="1">
    <location>
        <begin position="265"/>
        <end position="276"/>
    </location>
</feature>
<evidence type="ECO:0000256" key="1">
    <source>
        <dbReference type="SAM" id="MobiDB-lite"/>
    </source>
</evidence>
<name>K1WHA2_TRIAC</name>
<proteinExistence type="predicted"/>
<comment type="caution">
    <text evidence="2">The sequence shown here is derived from an EMBL/GenBank/DDBJ whole genome shotgun (WGS) entry which is preliminary data.</text>
</comment>
<sequence>MARFIGVEAPARGATRKLSHDEPTPEPTPPTGKMTLRSATRATPPPSYTYAALTARKTSPPAKKRSRPDPPVKTERSPSLTPMHQWEKSRRSDFPVPYRHASARSSVALPPPRPRRKRVLSVPEDLRHAASQVHTKLALLGVSPSEPELVRLVLPVLLGRLYDREHLWDHLVQASLKRQVTSKAPGTALLSRLNHAWNERNFRCEIAASSAANAGCGRGVCVRGGGVAAGADPRLVVVTRNGWLYELSSDNGAALDSRQTKETTQRLGSQHRNGFS</sequence>
<dbReference type="EMBL" id="AMBO01000333">
    <property type="protein sequence ID" value="EKD00854.1"/>
    <property type="molecule type" value="Genomic_DNA"/>
</dbReference>
<feature type="compositionally biased region" description="Basic and acidic residues" evidence="1">
    <location>
        <begin position="67"/>
        <end position="76"/>
    </location>
</feature>